<gene>
    <name evidence="4" type="ORF">FHX37_0004</name>
    <name evidence="3" type="ORF">FHX37_4602</name>
</gene>
<evidence type="ECO:0000256" key="2">
    <source>
        <dbReference type="SAM" id="Phobius"/>
    </source>
</evidence>
<dbReference type="OrthoDB" id="3469619at2"/>
<dbReference type="EMBL" id="VFQC01000001">
    <property type="protein sequence ID" value="TQN30146.1"/>
    <property type="molecule type" value="Genomic_DNA"/>
</dbReference>
<keyword evidence="2" id="KW-0812">Transmembrane</keyword>
<dbReference type="AlphaFoldDB" id="A0A543NE98"/>
<feature type="compositionally biased region" description="Basic and acidic residues" evidence="1">
    <location>
        <begin position="33"/>
        <end position="46"/>
    </location>
</feature>
<feature type="region of interest" description="Disordered" evidence="1">
    <location>
        <begin position="33"/>
        <end position="54"/>
    </location>
</feature>
<keyword evidence="2" id="KW-0472">Membrane</keyword>
<evidence type="ECO:0000313" key="3">
    <source>
        <dbReference type="EMBL" id="TQN27871.1"/>
    </source>
</evidence>
<name>A0A543NE98_9ACTN</name>
<reference evidence="4 5" key="1">
    <citation type="submission" date="2019-06" db="EMBL/GenBank/DDBJ databases">
        <title>Sequencing the genomes of 1000 actinobacteria strains.</title>
        <authorList>
            <person name="Klenk H.-P."/>
        </authorList>
    </citation>
    <scope>NUCLEOTIDE SEQUENCE [LARGE SCALE GENOMIC DNA]</scope>
    <source>
        <strain evidence="4 5">DSM 45015</strain>
    </source>
</reference>
<feature type="transmembrane region" description="Helical" evidence="2">
    <location>
        <begin position="256"/>
        <end position="281"/>
    </location>
</feature>
<comment type="caution">
    <text evidence="4">The sequence shown here is derived from an EMBL/GenBank/DDBJ whole genome shotgun (WGS) entry which is preliminary data.</text>
</comment>
<keyword evidence="5" id="KW-1185">Reference proteome</keyword>
<organism evidence="4 5">
    <name type="scientific">Haloactinospora alba</name>
    <dbReference type="NCBI Taxonomy" id="405555"/>
    <lineage>
        <taxon>Bacteria</taxon>
        <taxon>Bacillati</taxon>
        <taxon>Actinomycetota</taxon>
        <taxon>Actinomycetes</taxon>
        <taxon>Streptosporangiales</taxon>
        <taxon>Nocardiopsidaceae</taxon>
        <taxon>Haloactinospora</taxon>
    </lineage>
</organism>
<evidence type="ECO:0000256" key="1">
    <source>
        <dbReference type="SAM" id="MobiDB-lite"/>
    </source>
</evidence>
<dbReference type="Proteomes" id="UP000317422">
    <property type="component" value="Unassembled WGS sequence"/>
</dbReference>
<dbReference type="EMBL" id="VFQC01000003">
    <property type="protein sequence ID" value="TQN27871.1"/>
    <property type="molecule type" value="Genomic_DNA"/>
</dbReference>
<keyword evidence="2" id="KW-1133">Transmembrane helix</keyword>
<evidence type="ECO:0000313" key="5">
    <source>
        <dbReference type="Proteomes" id="UP000317422"/>
    </source>
</evidence>
<dbReference type="RefSeq" id="WP_141921427.1">
    <property type="nucleotide sequence ID" value="NZ_VFQC01000001.1"/>
</dbReference>
<proteinExistence type="predicted"/>
<accession>A0A543NE98</accession>
<evidence type="ECO:0000313" key="4">
    <source>
        <dbReference type="EMBL" id="TQN30146.1"/>
    </source>
</evidence>
<sequence>MNLLQLPSVLVHGIAALQRGRRVATAREELRNRTPREVGETLELHGNDPQPRQPRLCSVTGTTLRGGAEPERAPLVGDECVWWALRVHPRSAWYSRTIHLPVVEVSRAPFHLTDGQRSIRVAPDTATTHERVRVTRYSEEHPRAFADRRTPVTNRVNARFPEVADYVRGLIGVARVDFTEWAVPEGVRVTVSGWLVDDGTADEPVLTAWPDPDGGKEAVLTISVAQDADIREVSGLSPEGAESQGSLSQQQRILQAGGGCLVVFCVAAALVVVVGVVAALAG</sequence>
<protein>
    <submittedName>
        <fullName evidence="4">Uncharacterized protein</fullName>
    </submittedName>
</protein>